<sequence>MKYNQNSKKGQEDRKHLLTDAFGRVLGMGLYTSVVNPLPKVISESLDGERLEETLQIISKNFREVVIKGSYVSCKVFVS</sequence>
<dbReference type="AlphaFoldDB" id="A0A023BU26"/>
<evidence type="ECO:0000313" key="2">
    <source>
        <dbReference type="Proteomes" id="UP000023541"/>
    </source>
</evidence>
<gene>
    <name evidence="1" type="ORF">ATO12_16200</name>
</gene>
<accession>A0A023BU26</accession>
<dbReference type="eggNOG" id="ENOG5030086">
    <property type="taxonomic scope" value="Bacteria"/>
</dbReference>
<proteinExistence type="predicted"/>
<reference evidence="1 2" key="1">
    <citation type="submission" date="2014-04" db="EMBL/GenBank/DDBJ databases">
        <title>Aquimarina sp. 22II-S11-z7 Genome Sequencing.</title>
        <authorList>
            <person name="Lai Q."/>
        </authorList>
    </citation>
    <scope>NUCLEOTIDE SEQUENCE [LARGE SCALE GENOMIC DNA]</scope>
    <source>
        <strain evidence="1 2">22II-S11-z7</strain>
    </source>
</reference>
<comment type="caution">
    <text evidence="1">The sequence shown here is derived from an EMBL/GenBank/DDBJ whole genome shotgun (WGS) entry which is preliminary data.</text>
</comment>
<protein>
    <submittedName>
        <fullName evidence="1">Uncharacterized protein</fullName>
    </submittedName>
</protein>
<dbReference type="Proteomes" id="UP000023541">
    <property type="component" value="Unassembled WGS sequence"/>
</dbReference>
<dbReference type="RefSeq" id="WP_034242174.1">
    <property type="nucleotide sequence ID" value="NZ_AQRA01000005.1"/>
</dbReference>
<name>A0A023BU26_9FLAO</name>
<dbReference type="OrthoDB" id="1163521at2"/>
<organism evidence="1 2">
    <name type="scientific">Aquimarina atlantica</name>
    <dbReference type="NCBI Taxonomy" id="1317122"/>
    <lineage>
        <taxon>Bacteria</taxon>
        <taxon>Pseudomonadati</taxon>
        <taxon>Bacteroidota</taxon>
        <taxon>Flavobacteriia</taxon>
        <taxon>Flavobacteriales</taxon>
        <taxon>Flavobacteriaceae</taxon>
        <taxon>Aquimarina</taxon>
    </lineage>
</organism>
<evidence type="ECO:0000313" key="1">
    <source>
        <dbReference type="EMBL" id="EZH73480.1"/>
    </source>
</evidence>
<keyword evidence="2" id="KW-1185">Reference proteome</keyword>
<dbReference type="EMBL" id="AQRA01000005">
    <property type="protein sequence ID" value="EZH73480.1"/>
    <property type="molecule type" value="Genomic_DNA"/>
</dbReference>